<feature type="domain" description="PilY1 beta-propeller" evidence="5">
    <location>
        <begin position="723"/>
        <end position="1048"/>
    </location>
</feature>
<name>A0ABQ5XWF2_9GAMM</name>
<dbReference type="Pfam" id="PF05567">
    <property type="entry name" value="T4P_PilY1"/>
    <property type="match status" value="1"/>
</dbReference>
<feature type="compositionally biased region" description="Polar residues" evidence="3">
    <location>
        <begin position="327"/>
        <end position="338"/>
    </location>
</feature>
<accession>A0ABQ5XWF2</accession>
<gene>
    <name evidence="6" type="ORF">GCM10007901_35910</name>
</gene>
<sequence length="1411" mass="145091">MKTTRIFASWLALIGLAAWLPTAYAQTSTNIVQDNFTGTSASLNWLHSNGACLTAGNGTGSVPACKGLAYYGNQTQAGLTNNVDAPGSGALRLTNGCAGGSSGTCYPSQNGAIISSTPFSSSQGIQVTFTTYTYSGNRGGGAGDGADGIGFYLLDASKVPSTSSNGTTTYAPQIGAFGGSLGYSCSNVNNPYDGMVGAYIGLGMDEYGNYLNGSVTNLSYTYNGDNTASGQQATNSNGGNGVQYQPGRIGLRGWGNVNLTTLQTYNPQASEADVQATCLNGGTYQYTNAYNTYTYTYSYLANSAYTTLVTTTDAYTAASGKNKDQKTCNSDQPAPTSTGGAGPLTGSQTLLPAGTPLYQQNQSVSSVTSTPTPGTYTDPKTGTVCDISQTVTTTTYSYTAAGSTVGPSTQALNDGYTGTGTPFVQIGGAYYPVAITTTSTTTNSGIASIPDYPAIPNAYINLPSNTPIANESALTRTTATPIAYKLQITQTGLLSLWYSYNGGNYVPVLTAQDISSSNGAMPANFLFGFGGSTGGSQNVHEITCFQATPANVSASSAGINTQQTGEVQTGTQVYLAYYHPNNWWGELDSQNLVYNATTGTVSISSSANWDASCVLTGGNCTATGQTSLTAQGSGSRNMVTWTGGPNDNASSAGAAPFSWSRLTTNEQKWLGSNDSGVTNASQVAQDRVVYLGGDRTNEVSQSGSSVKNAAGSYDNFRARTSVLGDIIDSSPTWVGPPLSPYPNTWSDLLYPTQTMAENATGTTTYGTFASNEAKRLNVVYVGANDGFMHGFESGYYNADGTYACASANANGIDNLCADGTANDGKEVLAYIPGAVLSTIHNAATSTLDYSSVNYAHNFYMDATPGTGDLFYGNAWHTWLVSGLGVGGNAIFALDITDLGTSTFGTGSVIGEWSTAVTGSSVATTLVCKNDTTSSACGKSLGQTVGSPQIRRLHNGSWAIIFGNGFDSVTGHAGIYVMLVNSSGAISASSQSSSTVYFLDTGVGSASNPNGIGYVSAVDLDGDHITDYVYAGDAYGNIWRFDLTSSSPSSWGVSNYGNSSPTPLFTTPPIKTVYTTTTTTSGGTTTTSTSSPTITVLSPVAPSQQSTYGYGTTSTTSGNTTTYTVISPQPITTQLVVVATTEPSSSSNTPYVLVEFGTGSIEPQSVTSSAIYSAGPQTLYGIWDWNLGAAGTAGTGYAGLTVGGTGTPTASAPITQSTLEQQTITSTTTATGSTSILGYRTVSENTVCMQGSTCATTDSNGNLVNTAGTMFGWYLNLPAYNGVSWVGGSNQTEQVIYSPIESEGAFIVNTTIPANNSPLSCTVVTTAGWTMALNPATGGGFSAQSFFADTTGTVISGSISGIALSAVGSPSVVTANGHPYLVNQTVSGVGTVNQINPPGGQKGQRLTWLQLR</sequence>
<feature type="compositionally biased region" description="Low complexity" evidence="3">
    <location>
        <begin position="363"/>
        <end position="375"/>
    </location>
</feature>
<evidence type="ECO:0000256" key="3">
    <source>
        <dbReference type="SAM" id="MobiDB-lite"/>
    </source>
</evidence>
<keyword evidence="1" id="KW-0479">Metal-binding</keyword>
<feature type="signal peptide" evidence="4">
    <location>
        <begin position="1"/>
        <end position="25"/>
    </location>
</feature>
<evidence type="ECO:0000256" key="2">
    <source>
        <dbReference type="ARBA" id="ARBA00022837"/>
    </source>
</evidence>
<evidence type="ECO:0000256" key="4">
    <source>
        <dbReference type="SAM" id="SignalP"/>
    </source>
</evidence>
<dbReference type="InterPro" id="IPR013320">
    <property type="entry name" value="ConA-like_dom_sf"/>
</dbReference>
<evidence type="ECO:0000259" key="5">
    <source>
        <dbReference type="Pfam" id="PF05567"/>
    </source>
</evidence>
<dbReference type="EMBL" id="BSOB01000046">
    <property type="protein sequence ID" value="GLQ94639.1"/>
    <property type="molecule type" value="Genomic_DNA"/>
</dbReference>
<dbReference type="SUPFAM" id="SSF49899">
    <property type="entry name" value="Concanavalin A-like lectins/glucanases"/>
    <property type="match status" value="2"/>
</dbReference>
<evidence type="ECO:0000256" key="1">
    <source>
        <dbReference type="ARBA" id="ARBA00022723"/>
    </source>
</evidence>
<keyword evidence="4" id="KW-0732">Signal</keyword>
<evidence type="ECO:0000313" key="7">
    <source>
        <dbReference type="Proteomes" id="UP001156670"/>
    </source>
</evidence>
<dbReference type="InterPro" id="IPR008707">
    <property type="entry name" value="B-propeller_PilY1"/>
</dbReference>
<proteinExistence type="predicted"/>
<reference evidence="7" key="1">
    <citation type="journal article" date="2019" name="Int. J. Syst. Evol. Microbiol.">
        <title>The Global Catalogue of Microorganisms (GCM) 10K type strain sequencing project: providing services to taxonomists for standard genome sequencing and annotation.</title>
        <authorList>
            <consortium name="The Broad Institute Genomics Platform"/>
            <consortium name="The Broad Institute Genome Sequencing Center for Infectious Disease"/>
            <person name="Wu L."/>
            <person name="Ma J."/>
        </authorList>
    </citation>
    <scope>NUCLEOTIDE SEQUENCE [LARGE SCALE GENOMIC DNA]</scope>
    <source>
        <strain evidence="7">NBRC 111980</strain>
    </source>
</reference>
<keyword evidence="7" id="KW-1185">Reference proteome</keyword>
<protein>
    <recommendedName>
        <fullName evidence="5">PilY1 beta-propeller domain-containing protein</fullName>
    </recommendedName>
</protein>
<feature type="chain" id="PRO_5046109110" description="PilY1 beta-propeller domain-containing protein" evidence="4">
    <location>
        <begin position="26"/>
        <end position="1411"/>
    </location>
</feature>
<evidence type="ECO:0000313" key="6">
    <source>
        <dbReference type="EMBL" id="GLQ94639.1"/>
    </source>
</evidence>
<dbReference type="Proteomes" id="UP001156670">
    <property type="component" value="Unassembled WGS sequence"/>
</dbReference>
<dbReference type="RefSeq" id="WP_284322327.1">
    <property type="nucleotide sequence ID" value="NZ_BSOB01000046.1"/>
</dbReference>
<comment type="caution">
    <text evidence="6">The sequence shown here is derived from an EMBL/GenBank/DDBJ whole genome shotgun (WGS) entry which is preliminary data.</text>
</comment>
<organism evidence="6 7">
    <name type="scientific">Dyella acidisoli</name>
    <dbReference type="NCBI Taxonomy" id="1867834"/>
    <lineage>
        <taxon>Bacteria</taxon>
        <taxon>Pseudomonadati</taxon>
        <taxon>Pseudomonadota</taxon>
        <taxon>Gammaproteobacteria</taxon>
        <taxon>Lysobacterales</taxon>
        <taxon>Rhodanobacteraceae</taxon>
        <taxon>Dyella</taxon>
    </lineage>
</organism>
<feature type="region of interest" description="Disordered" evidence="3">
    <location>
        <begin position="319"/>
        <end position="381"/>
    </location>
</feature>
<keyword evidence="2" id="KW-0106">Calcium</keyword>